<dbReference type="InterPro" id="IPR004012">
    <property type="entry name" value="Run_dom"/>
</dbReference>
<evidence type="ECO:0000256" key="5">
    <source>
        <dbReference type="SAM" id="MobiDB-lite"/>
    </source>
</evidence>
<dbReference type="Pfam" id="PF00169">
    <property type="entry name" value="PH"/>
    <property type="match status" value="1"/>
</dbReference>
<feature type="domain" description="PH" evidence="6">
    <location>
        <begin position="688"/>
        <end position="802"/>
    </location>
</feature>
<dbReference type="AlphaFoldDB" id="A0A6V7VDJ4"/>
<dbReference type="InterPro" id="IPR011993">
    <property type="entry name" value="PH-like_dom_sf"/>
</dbReference>
<feature type="compositionally biased region" description="Basic and acidic residues" evidence="5">
    <location>
        <begin position="621"/>
        <end position="634"/>
    </location>
</feature>
<keyword evidence="3" id="KW-0963">Cytoplasm</keyword>
<dbReference type="PANTHER" id="PTHR46556:SF1">
    <property type="entry name" value="PLECKSTRIN HOMOLOGY DOMAIN-CONTAINING FAMILY M MEMBER 2"/>
    <property type="match status" value="1"/>
</dbReference>
<dbReference type="SUPFAM" id="SSF50729">
    <property type="entry name" value="PH domain-like"/>
    <property type="match status" value="1"/>
</dbReference>
<dbReference type="PROSITE" id="PS50003">
    <property type="entry name" value="PH_DOMAIN"/>
    <property type="match status" value="1"/>
</dbReference>
<evidence type="ECO:0000256" key="4">
    <source>
        <dbReference type="ARBA" id="ARBA00023228"/>
    </source>
</evidence>
<sequence length="960" mass="110080">MFHNIAPIAMPSLPTSKDKYEQQNKIESAILSSINEIVQTTKNSLEQKIILNMSNSDILCLVKSLDGFFAHGLIKMDKCYWSFVRELIPSEERIDLKQKWNCSNRRELSLAWLKDSLNRRTLQFQMFGFIACNDSIKKLHYERNSCLRNLILLKRVCLYLDDIAELEFCIEPPYVFRIEDTPIAVPLISSPIDGTMSPVQSTISDSPIFKGINLNNNSIAMNIHRKRRESAAKISTNGSFCEISRNSYLEGLVDDLPEVDITKLTAGETSVQSAKEQSYILDQMLRNKRKGFASYNTNPNFIFDDDEEEEEEEKVEEAGECSNSLIPEDPCTSTKNWIERKAEEENERVGSKEEKNVRKFELYQAGYQKNHAEFQRNTQQRQSNFVADDSISSTTTREDDELSQLNENETLLEGEIFLDSGEIIQLQLELCIKDGERIQRLFQVFTGHATGSSTFKYLLITDQYIYLLAPKDEENVKEKFGNKGFENIKNVVTGTTNAELGISPASVVIEELAVEAFERNNNRLVNGEPPVKFEILIALPLTDLEHLTASIDAQVLCFHSKNVNFVISPQASTGHQLKTFLVETCSKILGKTIVFALKRTITNKIALEGIYLNSKSSSSNSEDKREKDKENEKIKPLTVTASHSSHLAVVIKRFLSNEFGPREHDILFMSLIYWQQNLHQYQKSLDSTSSLDGYMYIREIYQKSWNRKTITEWKQSYLVLRGAMFYQFADSSFQYAQHSLNLRDIMEEVCRIDLTNDEKYVFQITFSTDTSTAGNGLCALQISCPNEEILQRWISAISMALYVSADNPPPVACMAILTSTHLVFAQEGVNCAVDGFMRCLCSISREEFNEIKIYAVHTEFNTGLTIRRDDGSSEDWLLFRERSELDRIVDCLREKWDLKVNFCCDFVVEKCKELYSCGEDLDLDDNLRKDFFKKLVLECSQMTNLWRVMPIESVDESRHF</sequence>
<dbReference type="Gene3D" id="1.20.58.900">
    <property type="match status" value="1"/>
</dbReference>
<dbReference type="Gene3D" id="2.30.29.30">
    <property type="entry name" value="Pleckstrin-homology domain (PH domain)/Phosphotyrosine-binding domain (PTB)"/>
    <property type="match status" value="1"/>
</dbReference>
<proteinExistence type="predicted"/>
<dbReference type="InterPro" id="IPR057288">
    <property type="entry name" value="PH_PLEKHM2"/>
</dbReference>
<evidence type="ECO:0000259" key="7">
    <source>
        <dbReference type="PROSITE" id="PS50826"/>
    </source>
</evidence>
<dbReference type="PANTHER" id="PTHR46556">
    <property type="entry name" value="PLECKSTRIN HOMOLOGY DOMAIN-CONTAINING FAMILY M MEMBER 2"/>
    <property type="match status" value="1"/>
</dbReference>
<dbReference type="SMART" id="SM00233">
    <property type="entry name" value="PH"/>
    <property type="match status" value="1"/>
</dbReference>
<dbReference type="GO" id="GO:0032880">
    <property type="term" value="P:regulation of protein localization"/>
    <property type="evidence" value="ECO:0007669"/>
    <property type="project" value="TreeGrafter"/>
</dbReference>
<evidence type="ECO:0000256" key="3">
    <source>
        <dbReference type="ARBA" id="ARBA00022490"/>
    </source>
</evidence>
<evidence type="ECO:0000256" key="2">
    <source>
        <dbReference type="ARBA" id="ARBA00004656"/>
    </source>
</evidence>
<comment type="subcellular location">
    <subcellularLocation>
        <location evidence="1">Cytoplasm</location>
    </subcellularLocation>
    <subcellularLocation>
        <location evidence="2">Lysosome membrane</location>
    </subcellularLocation>
</comment>
<dbReference type="GO" id="GO:0010008">
    <property type="term" value="C:endosome membrane"/>
    <property type="evidence" value="ECO:0007669"/>
    <property type="project" value="TreeGrafter"/>
</dbReference>
<dbReference type="Proteomes" id="UP000580250">
    <property type="component" value="Unassembled WGS sequence"/>
</dbReference>
<evidence type="ECO:0000313" key="8">
    <source>
        <dbReference type="EMBL" id="CAD2173010.1"/>
    </source>
</evidence>
<dbReference type="InterPro" id="IPR037213">
    <property type="entry name" value="Run_dom_sf"/>
</dbReference>
<evidence type="ECO:0000313" key="9">
    <source>
        <dbReference type="Proteomes" id="UP000580250"/>
    </source>
</evidence>
<accession>A0A6V7VDJ4</accession>
<reference evidence="8 9" key="1">
    <citation type="submission" date="2020-08" db="EMBL/GenBank/DDBJ databases">
        <authorList>
            <person name="Koutsovoulos G."/>
            <person name="Danchin GJ E."/>
        </authorList>
    </citation>
    <scope>NUCLEOTIDE SEQUENCE [LARGE SCALE GENOMIC DNA]</scope>
</reference>
<dbReference type="SUPFAM" id="SSF140741">
    <property type="entry name" value="RUN domain-like"/>
    <property type="match status" value="1"/>
</dbReference>
<name>A0A6V7VDJ4_MELEN</name>
<dbReference type="Pfam" id="PF23142">
    <property type="entry name" value="PH_PLEKHM2"/>
    <property type="match status" value="1"/>
</dbReference>
<gene>
    <name evidence="8" type="ORF">MENT_LOCUS24595</name>
</gene>
<keyword evidence="4" id="KW-0458">Lysosome</keyword>
<dbReference type="PROSITE" id="PS50826">
    <property type="entry name" value="RUN"/>
    <property type="match status" value="1"/>
</dbReference>
<dbReference type="InterPro" id="IPR053015">
    <property type="entry name" value="PH_domain-containing_M2"/>
</dbReference>
<protein>
    <submittedName>
        <fullName evidence="8">Uncharacterized protein</fullName>
    </submittedName>
</protein>
<dbReference type="GO" id="GO:0007030">
    <property type="term" value="P:Golgi organization"/>
    <property type="evidence" value="ECO:0007669"/>
    <property type="project" value="TreeGrafter"/>
</dbReference>
<dbReference type="OrthoDB" id="9983817at2759"/>
<evidence type="ECO:0000256" key="1">
    <source>
        <dbReference type="ARBA" id="ARBA00004496"/>
    </source>
</evidence>
<dbReference type="GO" id="GO:0005765">
    <property type="term" value="C:lysosomal membrane"/>
    <property type="evidence" value="ECO:0007669"/>
    <property type="project" value="UniProtKB-SubCell"/>
</dbReference>
<feature type="domain" description="RUN" evidence="7">
    <location>
        <begin position="52"/>
        <end position="175"/>
    </location>
</feature>
<dbReference type="GO" id="GO:0032418">
    <property type="term" value="P:lysosome localization"/>
    <property type="evidence" value="ECO:0007669"/>
    <property type="project" value="TreeGrafter"/>
</dbReference>
<organism evidence="8 9">
    <name type="scientific">Meloidogyne enterolobii</name>
    <name type="common">Root-knot nematode worm</name>
    <name type="synonym">Meloidogyne mayaguensis</name>
    <dbReference type="NCBI Taxonomy" id="390850"/>
    <lineage>
        <taxon>Eukaryota</taxon>
        <taxon>Metazoa</taxon>
        <taxon>Ecdysozoa</taxon>
        <taxon>Nematoda</taxon>
        <taxon>Chromadorea</taxon>
        <taxon>Rhabditida</taxon>
        <taxon>Tylenchina</taxon>
        <taxon>Tylenchomorpha</taxon>
        <taxon>Tylenchoidea</taxon>
        <taxon>Meloidogynidae</taxon>
        <taxon>Meloidogyninae</taxon>
        <taxon>Meloidogyne</taxon>
    </lineage>
</organism>
<feature type="region of interest" description="Disordered" evidence="5">
    <location>
        <begin position="615"/>
        <end position="634"/>
    </location>
</feature>
<dbReference type="EMBL" id="CAJEWN010000210">
    <property type="protein sequence ID" value="CAD2173010.1"/>
    <property type="molecule type" value="Genomic_DNA"/>
</dbReference>
<dbReference type="GO" id="GO:0019894">
    <property type="term" value="F:kinesin binding"/>
    <property type="evidence" value="ECO:0007669"/>
    <property type="project" value="TreeGrafter"/>
</dbReference>
<dbReference type="InterPro" id="IPR001849">
    <property type="entry name" value="PH_domain"/>
</dbReference>
<comment type="caution">
    <text evidence="8">The sequence shown here is derived from an EMBL/GenBank/DDBJ whole genome shotgun (WGS) entry which is preliminary data.</text>
</comment>
<evidence type="ECO:0000259" key="6">
    <source>
        <dbReference type="PROSITE" id="PS50003"/>
    </source>
</evidence>